<dbReference type="AlphaFoldDB" id="A0A0M9WP79"/>
<dbReference type="RefSeq" id="WP_054372411.1">
    <property type="nucleotide sequence ID" value="NZ_AZYO01000018.1"/>
</dbReference>
<comment type="caution">
    <text evidence="1">The sequence shown here is derived from an EMBL/GenBank/DDBJ whole genome shotgun (WGS) entry which is preliminary data.</text>
</comment>
<reference evidence="2" key="2">
    <citation type="submission" date="2015-01" db="EMBL/GenBank/DDBJ databases">
        <title>Draft genome sequence of potential hydrocarbon metabolising strain of Rhodococcus rhodochrous.</title>
        <authorList>
            <person name="Aggarwal R.K."/>
            <person name="Dawar C."/>
        </authorList>
    </citation>
    <scope>NUCLEOTIDE SEQUENCE [LARGE SCALE GENOMIC DNA]</scope>
    <source>
        <strain evidence="2">KG-21</strain>
    </source>
</reference>
<sequence length="172" mass="17919">MAGLALGATALAKVALGSVEIEKISIGSTELWAASHPISSMKMNRTTTQNLAMQSVYEKIVNMVAVTGTHPATVIVDNELQADGDGTWDLAVAITHSNTSSGSGVRVSRKRIGEGSYTVLQTFSTSGTFHTGVSGTITGVVVEAGDLYRVEAMHANFSTRDITTTTLTATAV</sequence>
<reference evidence="1 2" key="1">
    <citation type="journal article" date="2015" name="Genome Announc.">
        <title>Draft Genome Sequence of Rhodococcus rhodochrous Strain KG-21, a Soil Isolate from Oil Fields of Krishna-Godavari Basin, India.</title>
        <authorList>
            <person name="Dawar C."/>
            <person name="Aggarwal R.K."/>
        </authorList>
    </citation>
    <scope>NUCLEOTIDE SEQUENCE [LARGE SCALE GENOMIC DNA]</scope>
    <source>
        <strain evidence="1 2">KG-21</strain>
    </source>
</reference>
<dbReference type="EMBL" id="AZYO01000018">
    <property type="protein sequence ID" value="KOS56423.1"/>
    <property type="molecule type" value="Genomic_DNA"/>
</dbReference>
<organism evidence="1 2">
    <name type="scientific">Rhodococcus rhodochrous KG-21</name>
    <dbReference type="NCBI Taxonomy" id="1441923"/>
    <lineage>
        <taxon>Bacteria</taxon>
        <taxon>Bacillati</taxon>
        <taxon>Actinomycetota</taxon>
        <taxon>Actinomycetes</taxon>
        <taxon>Mycobacteriales</taxon>
        <taxon>Nocardiaceae</taxon>
        <taxon>Rhodococcus</taxon>
    </lineage>
</organism>
<name>A0A0M9WP79_RHORH</name>
<proteinExistence type="predicted"/>
<accession>A0A0M9WP79</accession>
<gene>
    <name evidence="1" type="ORF">Z051_09410</name>
</gene>
<evidence type="ECO:0000313" key="1">
    <source>
        <dbReference type="EMBL" id="KOS56423.1"/>
    </source>
</evidence>
<protein>
    <submittedName>
        <fullName evidence="1">Uncharacterized protein</fullName>
    </submittedName>
</protein>
<dbReference type="PATRIC" id="fig|1441923.3.peg.2086"/>
<evidence type="ECO:0000313" key="2">
    <source>
        <dbReference type="Proteomes" id="UP000037712"/>
    </source>
</evidence>
<dbReference type="Proteomes" id="UP000037712">
    <property type="component" value="Unassembled WGS sequence"/>
</dbReference>